<feature type="region of interest" description="Disordered" evidence="5">
    <location>
        <begin position="216"/>
        <end position="235"/>
    </location>
</feature>
<dbReference type="Gene3D" id="1.25.40.10">
    <property type="entry name" value="Tetratricopeptide repeat domain"/>
    <property type="match status" value="1"/>
</dbReference>
<organism evidence="7 8">
    <name type="scientific">Candidatus Edwardsbacteria bacterium GWF2_54_11</name>
    <dbReference type="NCBI Taxonomy" id="1817851"/>
    <lineage>
        <taxon>Bacteria</taxon>
        <taxon>Candidatus Edwardsiibacteriota</taxon>
    </lineage>
</organism>
<evidence type="ECO:0000256" key="3">
    <source>
        <dbReference type="ARBA" id="ARBA00023237"/>
    </source>
</evidence>
<dbReference type="SUPFAM" id="SSF48452">
    <property type="entry name" value="TPR-like"/>
    <property type="match status" value="1"/>
</dbReference>
<protein>
    <recommendedName>
        <fullName evidence="6">Outer membrane lipoprotein BamD-like domain-containing protein</fullName>
    </recommendedName>
</protein>
<reference evidence="7 8" key="1">
    <citation type="journal article" date="2016" name="Nat. Commun.">
        <title>Thousands of microbial genomes shed light on interconnected biogeochemical processes in an aquifer system.</title>
        <authorList>
            <person name="Anantharaman K."/>
            <person name="Brown C.T."/>
            <person name="Hug L.A."/>
            <person name="Sharon I."/>
            <person name="Castelle C.J."/>
            <person name="Probst A.J."/>
            <person name="Thomas B.C."/>
            <person name="Singh A."/>
            <person name="Wilkins M.J."/>
            <person name="Karaoz U."/>
            <person name="Brodie E.L."/>
            <person name="Williams K.H."/>
            <person name="Hubbard S.S."/>
            <person name="Banfield J.F."/>
        </authorList>
    </citation>
    <scope>NUCLEOTIDE SEQUENCE [LARGE SCALE GENOMIC DNA]</scope>
</reference>
<evidence type="ECO:0000256" key="2">
    <source>
        <dbReference type="ARBA" id="ARBA00023136"/>
    </source>
</evidence>
<proteinExistence type="predicted"/>
<feature type="domain" description="Outer membrane lipoprotein BamD-like" evidence="6">
    <location>
        <begin position="32"/>
        <end position="218"/>
    </location>
</feature>
<evidence type="ECO:0000313" key="7">
    <source>
        <dbReference type="EMBL" id="OGF13181.1"/>
    </source>
</evidence>
<gene>
    <name evidence="7" type="ORF">A2024_09830</name>
</gene>
<evidence type="ECO:0000256" key="1">
    <source>
        <dbReference type="ARBA" id="ARBA00022729"/>
    </source>
</evidence>
<dbReference type="Proteomes" id="UP000177230">
    <property type="component" value="Unassembled WGS sequence"/>
</dbReference>
<evidence type="ECO:0000256" key="4">
    <source>
        <dbReference type="PROSITE-ProRule" id="PRU00339"/>
    </source>
</evidence>
<dbReference type="InterPro" id="IPR039565">
    <property type="entry name" value="BamD-like"/>
</dbReference>
<accession>A0A1F5RGH6</accession>
<evidence type="ECO:0000313" key="8">
    <source>
        <dbReference type="Proteomes" id="UP000177230"/>
    </source>
</evidence>
<name>A0A1F5RGH6_9BACT</name>
<dbReference type="InterPro" id="IPR019734">
    <property type="entry name" value="TPR_rpt"/>
</dbReference>
<keyword evidence="2" id="KW-0472">Membrane</keyword>
<feature type="compositionally biased region" description="Low complexity" evidence="5">
    <location>
        <begin position="216"/>
        <end position="226"/>
    </location>
</feature>
<dbReference type="InterPro" id="IPR017689">
    <property type="entry name" value="BamD"/>
</dbReference>
<dbReference type="EMBL" id="MFFM01000024">
    <property type="protein sequence ID" value="OGF13181.1"/>
    <property type="molecule type" value="Genomic_DNA"/>
</dbReference>
<dbReference type="AlphaFoldDB" id="A0A1F5RGH6"/>
<keyword evidence="4" id="KW-0802">TPR repeat</keyword>
<evidence type="ECO:0000259" key="6">
    <source>
        <dbReference type="Pfam" id="PF13525"/>
    </source>
</evidence>
<keyword evidence="3" id="KW-0998">Cell outer membrane</keyword>
<dbReference type="NCBIfam" id="TIGR03302">
    <property type="entry name" value="OM_YfiO"/>
    <property type="match status" value="1"/>
</dbReference>
<sequence>MQKGILSITAALLIMLSMISCGGKKAVAKLDAEDTFARGMEFFNRKKYVDAIDDFKEIVYNYSGTRVAAEASYYLGECYFNTKDYATAVDEYQHLTSDYPSSPMAEKGLYRMAYAYYKMSPNYALDQSETAEKSKSTLQLYFERYPEGQEDAQKLLLQVNEKLAHKDYESGLIYFKMKQYSPAQIYFQGVIKDYPGTSWAGKSGQMLLQIEPLLKKTAPAKPEPAADSTKSDQTD</sequence>
<dbReference type="InterPro" id="IPR011990">
    <property type="entry name" value="TPR-like_helical_dom_sf"/>
</dbReference>
<feature type="repeat" description="TPR" evidence="4">
    <location>
        <begin position="69"/>
        <end position="102"/>
    </location>
</feature>
<evidence type="ECO:0000256" key="5">
    <source>
        <dbReference type="SAM" id="MobiDB-lite"/>
    </source>
</evidence>
<dbReference type="PROSITE" id="PS51257">
    <property type="entry name" value="PROKAR_LIPOPROTEIN"/>
    <property type="match status" value="1"/>
</dbReference>
<keyword evidence="1" id="KW-0732">Signal</keyword>
<dbReference type="PROSITE" id="PS50005">
    <property type="entry name" value="TPR"/>
    <property type="match status" value="1"/>
</dbReference>
<comment type="caution">
    <text evidence="7">The sequence shown here is derived from an EMBL/GenBank/DDBJ whole genome shotgun (WGS) entry which is preliminary data.</text>
</comment>
<dbReference type="Pfam" id="PF13525">
    <property type="entry name" value="YfiO"/>
    <property type="match status" value="1"/>
</dbReference>